<protein>
    <recommendedName>
        <fullName evidence="4">DUF2955 domain-containing protein</fullName>
    </recommendedName>
</protein>
<proteinExistence type="predicted"/>
<accession>A0A511QNZ7</accession>
<organism evidence="2 3">
    <name type="scientific">Vibrio superstes NBRC 103154</name>
    <dbReference type="NCBI Taxonomy" id="1219062"/>
    <lineage>
        <taxon>Bacteria</taxon>
        <taxon>Pseudomonadati</taxon>
        <taxon>Pseudomonadota</taxon>
        <taxon>Gammaproteobacteria</taxon>
        <taxon>Vibrionales</taxon>
        <taxon>Vibrionaceae</taxon>
        <taxon>Vibrio</taxon>
    </lineage>
</organism>
<keyword evidence="1" id="KW-1133">Transmembrane helix</keyword>
<evidence type="ECO:0000256" key="1">
    <source>
        <dbReference type="SAM" id="Phobius"/>
    </source>
</evidence>
<dbReference type="EMBL" id="BJXK01000004">
    <property type="protein sequence ID" value="GEM79055.1"/>
    <property type="molecule type" value="Genomic_DNA"/>
</dbReference>
<feature type="transmembrane region" description="Helical" evidence="1">
    <location>
        <begin position="242"/>
        <end position="261"/>
    </location>
</feature>
<feature type="transmembrane region" description="Helical" evidence="1">
    <location>
        <begin position="75"/>
        <end position="92"/>
    </location>
</feature>
<reference evidence="2 3" key="1">
    <citation type="submission" date="2019-07" db="EMBL/GenBank/DDBJ databases">
        <title>Whole genome shotgun sequence of Vibrio superstes NBRC 103154.</title>
        <authorList>
            <person name="Hosoyama A."/>
            <person name="Uohara A."/>
            <person name="Ohji S."/>
            <person name="Ichikawa N."/>
        </authorList>
    </citation>
    <scope>NUCLEOTIDE SEQUENCE [LARGE SCALE GENOMIC DNA]</scope>
    <source>
        <strain evidence="2 3">NBRC 103154</strain>
    </source>
</reference>
<evidence type="ECO:0000313" key="3">
    <source>
        <dbReference type="Proteomes" id="UP000321113"/>
    </source>
</evidence>
<feature type="transmembrane region" description="Helical" evidence="1">
    <location>
        <begin position="273"/>
        <end position="291"/>
    </location>
</feature>
<feature type="transmembrane region" description="Helical" evidence="1">
    <location>
        <begin position="212"/>
        <end position="236"/>
    </location>
</feature>
<keyword evidence="3" id="KW-1185">Reference proteome</keyword>
<sequence length="337" mass="37767">MKTNAILRASVFFTASIVIGELINLQQVVLCVFLGPAIITGLKFNLKVSSIFIARIFCFLVAGTLVGEMFYSNQLFGLMLSCALLWVMLTLIKYPSKILAYTSPIFLYCYGFINMTNGIYVEDTIMTLLKGTAYMLPLGWLCFQLFPSKLVSMPKQEAQKEEPITSLHKLGIVSLITIALAAFLTMDIGGGIFCLSVVINASLRSTIKQGRIVIRSVVPVQITGCLIALLFHVLLLGQPNNIVFFAVLLFVFTSTVYFYSYTKELRHKDIPNFEVGFMSAVLVPLTLYTRSSGFNIEPFVIRAFDMVMVWGILQLVVLLVVYYHKKKVNYQCLEQQA</sequence>
<name>A0A511QNZ7_9VIBR</name>
<comment type="caution">
    <text evidence="2">The sequence shown here is derived from an EMBL/GenBank/DDBJ whole genome shotgun (WGS) entry which is preliminary data.</text>
</comment>
<dbReference type="OrthoDB" id="5865863at2"/>
<feature type="transmembrane region" description="Helical" evidence="1">
    <location>
        <begin position="303"/>
        <end position="323"/>
    </location>
</feature>
<feature type="transmembrane region" description="Helical" evidence="1">
    <location>
        <begin position="98"/>
        <end position="121"/>
    </location>
</feature>
<feature type="transmembrane region" description="Helical" evidence="1">
    <location>
        <begin position="51"/>
        <end position="70"/>
    </location>
</feature>
<keyword evidence="1" id="KW-0812">Transmembrane</keyword>
<evidence type="ECO:0008006" key="4">
    <source>
        <dbReference type="Google" id="ProtNLM"/>
    </source>
</evidence>
<dbReference type="RefSeq" id="WP_119008518.1">
    <property type="nucleotide sequence ID" value="NZ_BJXK01000004.1"/>
</dbReference>
<feature type="transmembrane region" description="Helical" evidence="1">
    <location>
        <begin position="172"/>
        <end position="200"/>
    </location>
</feature>
<gene>
    <name evidence="2" type="ORF">VSU01S_13000</name>
</gene>
<dbReference type="AlphaFoldDB" id="A0A511QNZ7"/>
<dbReference type="Proteomes" id="UP000321113">
    <property type="component" value="Unassembled WGS sequence"/>
</dbReference>
<feature type="transmembrane region" description="Helical" evidence="1">
    <location>
        <begin position="12"/>
        <end position="39"/>
    </location>
</feature>
<keyword evidence="1" id="KW-0472">Membrane</keyword>
<evidence type="ECO:0000313" key="2">
    <source>
        <dbReference type="EMBL" id="GEM79055.1"/>
    </source>
</evidence>